<name>A0A7W2AAF4_9GAMM</name>
<protein>
    <recommendedName>
        <fullName evidence="3">Homeodomain phBC6A51-type domain-containing protein</fullName>
    </recommendedName>
</protein>
<evidence type="ECO:0000313" key="2">
    <source>
        <dbReference type="Proteomes" id="UP000538931"/>
    </source>
</evidence>
<dbReference type="Proteomes" id="UP000538931">
    <property type="component" value="Unassembled WGS sequence"/>
</dbReference>
<keyword evidence="2" id="KW-1185">Reference proteome</keyword>
<dbReference type="AlphaFoldDB" id="A0A7W2AAF4"/>
<comment type="caution">
    <text evidence="1">The sequence shown here is derived from an EMBL/GenBank/DDBJ whole genome shotgun (WGS) entry which is preliminary data.</text>
</comment>
<dbReference type="EMBL" id="JACEMT010000041">
    <property type="protein sequence ID" value="MBA4501836.1"/>
    <property type="molecule type" value="Genomic_DNA"/>
</dbReference>
<gene>
    <name evidence="1" type="ORF">H1S06_05600</name>
</gene>
<dbReference type="RefSeq" id="WP_181738081.1">
    <property type="nucleotide sequence ID" value="NZ_JACEMT010000041.1"/>
</dbReference>
<evidence type="ECO:0000313" key="1">
    <source>
        <dbReference type="EMBL" id="MBA4501836.1"/>
    </source>
</evidence>
<dbReference type="Gene3D" id="1.10.10.60">
    <property type="entry name" value="Homeodomain-like"/>
    <property type="match status" value="1"/>
</dbReference>
<accession>A0A7W2AAF4</accession>
<sequence length="99" mass="11879">MPYPTKFSAEAVVTARQYAEQAKPFPSMGRLAERLGIDRRTVHRWRVKHEAFNLAMQAIEARQRYWQHQISEQEYRGRLVEIDRELDVCNMFADFRHKI</sequence>
<evidence type="ECO:0008006" key="3">
    <source>
        <dbReference type="Google" id="ProtNLM"/>
    </source>
</evidence>
<organism evidence="1 2">
    <name type="scientific">Marinobacterium marinum</name>
    <dbReference type="NCBI Taxonomy" id="2756129"/>
    <lineage>
        <taxon>Bacteria</taxon>
        <taxon>Pseudomonadati</taxon>
        <taxon>Pseudomonadota</taxon>
        <taxon>Gammaproteobacteria</taxon>
        <taxon>Oceanospirillales</taxon>
        <taxon>Oceanospirillaceae</taxon>
        <taxon>Marinobacterium</taxon>
    </lineage>
</organism>
<reference evidence="1 2" key="1">
    <citation type="submission" date="2020-07" db="EMBL/GenBank/DDBJ databases">
        <title>Bacterium isolated from marien macroalgae.</title>
        <authorList>
            <person name="Zhu K."/>
            <person name="Lu D."/>
            <person name="Du Z."/>
        </authorList>
    </citation>
    <scope>NUCLEOTIDE SEQUENCE [LARGE SCALE GENOMIC DNA]</scope>
    <source>
        <strain evidence="1 2">3-1745</strain>
    </source>
</reference>
<proteinExistence type="predicted"/>